<evidence type="ECO:0000256" key="1">
    <source>
        <dbReference type="ARBA" id="ARBA00004123"/>
    </source>
</evidence>
<keyword evidence="9" id="KW-1185">Reference proteome</keyword>
<evidence type="ECO:0000313" key="8">
    <source>
        <dbReference type="EMBL" id="WEW58272.1"/>
    </source>
</evidence>
<comment type="subcellular location">
    <subcellularLocation>
        <location evidence="1 6">Nucleus</location>
    </subcellularLocation>
</comment>
<dbReference type="GO" id="GO:0106004">
    <property type="term" value="P:tRNA (guanine-N7)-methylation"/>
    <property type="evidence" value="ECO:0007669"/>
    <property type="project" value="UniProtKB-UniRule"/>
</dbReference>
<dbReference type="GO" id="GO:0005829">
    <property type="term" value="C:cytosol"/>
    <property type="evidence" value="ECO:0007669"/>
    <property type="project" value="TreeGrafter"/>
</dbReference>
<dbReference type="GO" id="GO:0043527">
    <property type="term" value="C:tRNA methyltransferase complex"/>
    <property type="evidence" value="ECO:0007669"/>
    <property type="project" value="TreeGrafter"/>
</dbReference>
<dbReference type="AlphaFoldDB" id="A0AAF0IIU7"/>
<evidence type="ECO:0000256" key="2">
    <source>
        <dbReference type="ARBA" id="ARBA00022574"/>
    </source>
</evidence>
<accession>A0AAF0IIU7</accession>
<dbReference type="InterPro" id="IPR028884">
    <property type="entry name" value="Trm82"/>
</dbReference>
<dbReference type="PANTHER" id="PTHR16288:SF0">
    <property type="entry name" value="TRNA (GUANINE-N(7)-)-METHYLTRANSFERASE NON-CATALYTIC SUBUNIT WDR4"/>
    <property type="match status" value="1"/>
</dbReference>
<keyword evidence="4 6" id="KW-0677">Repeat</keyword>
<keyword evidence="5 6" id="KW-0539">Nucleus</keyword>
<comment type="function">
    <text evidence="6">Required for the formation of N(7)-methylguanine at position 46 (m7G46) in tRNA. In the complex, it is required to stabilize and induce conformational changes of the catalytic subunit.</text>
</comment>
<keyword evidence="2 6" id="KW-0853">WD repeat</keyword>
<name>A0AAF0IIU7_9EURO</name>
<organism evidence="8 9">
    <name type="scientific">Emydomyces testavorans</name>
    <dbReference type="NCBI Taxonomy" id="2070801"/>
    <lineage>
        <taxon>Eukaryota</taxon>
        <taxon>Fungi</taxon>
        <taxon>Dikarya</taxon>
        <taxon>Ascomycota</taxon>
        <taxon>Pezizomycotina</taxon>
        <taxon>Eurotiomycetes</taxon>
        <taxon>Eurotiomycetidae</taxon>
        <taxon>Onygenales</taxon>
        <taxon>Nannizziopsiaceae</taxon>
        <taxon>Emydomyces</taxon>
    </lineage>
</organism>
<protein>
    <submittedName>
        <fullName evidence="8">tRNA (Guanine-N(7)-)-methyltransferase non-catalytic subunit trm82</fullName>
    </submittedName>
</protein>
<evidence type="ECO:0000256" key="3">
    <source>
        <dbReference type="ARBA" id="ARBA00022694"/>
    </source>
</evidence>
<dbReference type="SMART" id="SM00320">
    <property type="entry name" value="WD40"/>
    <property type="match status" value="2"/>
</dbReference>
<dbReference type="Gene3D" id="2.130.10.10">
    <property type="entry name" value="YVTN repeat-like/Quinoprotein amine dehydrogenase"/>
    <property type="match status" value="1"/>
</dbReference>
<dbReference type="PANTHER" id="PTHR16288">
    <property type="entry name" value="WD40 REPEAT PROTEIN 4"/>
    <property type="match status" value="1"/>
</dbReference>
<proteinExistence type="inferred from homology"/>
<sequence length="526" mass="57739">MSHRYPIQRIRHFICQERRLLAATAGPGIQIFDAGTGVQLSSWPPSANALALEPRISPDQGLDDDACGEPAGKRRKLSPPFTEGEEAQVEKGVALKSTPSGKSRSSRRIWFTIPILIVSGTGDHIIAVTGEDKCLRVFEIKPDGAFTQLSERFMPKRPCAVTVTPDNTTILCGDKFGDVYSLPLLPEHEATLRLSKSTEPLKSFQPSATKLTVHTQRNLKALEQQLRKPHAVQEKSEFPFEHRLLLGHVSMLTDMALVHLPAIPPARSRSYIITSDRDEHIRVSRGPSQAHIIHGYCLGHTSFVSKLCIPPWDSKVLISGGGDDCIFCWDWLEGRILQRVPLEHGNGVLESRDAQTRQSEAGEKSVSGIWAISFADRPDVSALAKGGILVALEGVPKLLWFSFGLDGSITARAPIELSGNALDVTAVDRKGTILVSVDNIHSPGTTNELRDSARESPLLQCYFVSSDGEFTWNEGYNRAVETINTSEATDIIADTETRKQVEALSGSLYGVENLRKWVRGDRGEDG</sequence>
<dbReference type="HAMAP" id="MF_03056">
    <property type="entry name" value="TRM82"/>
    <property type="match status" value="1"/>
</dbReference>
<dbReference type="InterPro" id="IPR036322">
    <property type="entry name" value="WD40_repeat_dom_sf"/>
</dbReference>
<dbReference type="InterPro" id="IPR015943">
    <property type="entry name" value="WD40/YVTN_repeat-like_dom_sf"/>
</dbReference>
<comment type="pathway">
    <text evidence="6">tRNA modification; N(7)-methylguanine-tRNA biosynthesis.</text>
</comment>
<gene>
    <name evidence="8" type="primary">TRM82</name>
    <name evidence="8" type="ORF">PRK78_003740</name>
</gene>
<evidence type="ECO:0000256" key="7">
    <source>
        <dbReference type="SAM" id="MobiDB-lite"/>
    </source>
</evidence>
<evidence type="ECO:0000256" key="6">
    <source>
        <dbReference type="HAMAP-Rule" id="MF_03056"/>
    </source>
</evidence>
<reference evidence="8" key="1">
    <citation type="submission" date="2023-03" db="EMBL/GenBank/DDBJ databases">
        <title>Emydomyces testavorans Genome Sequence.</title>
        <authorList>
            <person name="Hoyer L."/>
        </authorList>
    </citation>
    <scope>NUCLEOTIDE SEQUENCE</scope>
    <source>
        <strain evidence="8">16-2883</strain>
    </source>
</reference>
<evidence type="ECO:0000256" key="4">
    <source>
        <dbReference type="ARBA" id="ARBA00022737"/>
    </source>
</evidence>
<dbReference type="GO" id="GO:0005634">
    <property type="term" value="C:nucleus"/>
    <property type="evidence" value="ECO:0007669"/>
    <property type="project" value="UniProtKB-SubCell"/>
</dbReference>
<comment type="similarity">
    <text evidence="6">Belongs to the WD repeat TRM82 family.</text>
</comment>
<dbReference type="EMBL" id="CP120628">
    <property type="protein sequence ID" value="WEW58272.1"/>
    <property type="molecule type" value="Genomic_DNA"/>
</dbReference>
<feature type="region of interest" description="Disordered" evidence="7">
    <location>
        <begin position="55"/>
        <end position="89"/>
    </location>
</feature>
<evidence type="ECO:0000256" key="5">
    <source>
        <dbReference type="ARBA" id="ARBA00023242"/>
    </source>
</evidence>
<keyword evidence="3 6" id="KW-0819">tRNA processing</keyword>
<dbReference type="Proteomes" id="UP001219355">
    <property type="component" value="Chromosome 2"/>
</dbReference>
<evidence type="ECO:0000313" key="9">
    <source>
        <dbReference type="Proteomes" id="UP001219355"/>
    </source>
</evidence>
<dbReference type="SUPFAM" id="SSF50978">
    <property type="entry name" value="WD40 repeat-like"/>
    <property type="match status" value="1"/>
</dbReference>
<dbReference type="InterPro" id="IPR001680">
    <property type="entry name" value="WD40_rpt"/>
</dbReference>